<organism evidence="2 3">
    <name type="scientific">Ladona fulva</name>
    <name type="common">Scarce chaser dragonfly</name>
    <name type="synonym">Libellula fulva</name>
    <dbReference type="NCBI Taxonomy" id="123851"/>
    <lineage>
        <taxon>Eukaryota</taxon>
        <taxon>Metazoa</taxon>
        <taxon>Ecdysozoa</taxon>
        <taxon>Arthropoda</taxon>
        <taxon>Hexapoda</taxon>
        <taxon>Insecta</taxon>
        <taxon>Pterygota</taxon>
        <taxon>Palaeoptera</taxon>
        <taxon>Odonata</taxon>
        <taxon>Epiprocta</taxon>
        <taxon>Anisoptera</taxon>
        <taxon>Libelluloidea</taxon>
        <taxon>Libellulidae</taxon>
        <taxon>Ladona</taxon>
    </lineage>
</organism>
<reference evidence="2" key="2">
    <citation type="submission" date="2017-10" db="EMBL/GenBank/DDBJ databases">
        <title>Ladona fulva Genome sequencing and assembly.</title>
        <authorList>
            <person name="Murali S."/>
            <person name="Richards S."/>
            <person name="Bandaranaike D."/>
            <person name="Bellair M."/>
            <person name="Blankenburg K."/>
            <person name="Chao H."/>
            <person name="Dinh H."/>
            <person name="Doddapaneni H."/>
            <person name="Dugan-Rocha S."/>
            <person name="Elkadiri S."/>
            <person name="Gnanaolivu R."/>
            <person name="Hernandez B."/>
            <person name="Skinner E."/>
            <person name="Javaid M."/>
            <person name="Lee S."/>
            <person name="Li M."/>
            <person name="Ming W."/>
            <person name="Munidasa M."/>
            <person name="Muniz J."/>
            <person name="Nguyen L."/>
            <person name="Hughes D."/>
            <person name="Osuji N."/>
            <person name="Pu L.-L."/>
            <person name="Puazo M."/>
            <person name="Qu C."/>
            <person name="Quiroz J."/>
            <person name="Raj R."/>
            <person name="Weissenberger G."/>
            <person name="Xin Y."/>
            <person name="Zou X."/>
            <person name="Han Y."/>
            <person name="Worley K."/>
            <person name="Muzny D."/>
            <person name="Gibbs R."/>
        </authorList>
    </citation>
    <scope>NUCLEOTIDE SEQUENCE</scope>
    <source>
        <strain evidence="2">Sampled in the wild</strain>
    </source>
</reference>
<dbReference type="AlphaFoldDB" id="A0A8K0KL92"/>
<dbReference type="Proteomes" id="UP000792457">
    <property type="component" value="Unassembled WGS sequence"/>
</dbReference>
<name>A0A8K0KL92_LADFU</name>
<feature type="region of interest" description="Disordered" evidence="1">
    <location>
        <begin position="102"/>
        <end position="150"/>
    </location>
</feature>
<evidence type="ECO:0000313" key="3">
    <source>
        <dbReference type="Proteomes" id="UP000792457"/>
    </source>
</evidence>
<dbReference type="EMBL" id="KZ308939">
    <property type="protein sequence ID" value="KAG8235680.1"/>
    <property type="molecule type" value="Genomic_DNA"/>
</dbReference>
<feature type="compositionally biased region" description="Basic and acidic residues" evidence="1">
    <location>
        <begin position="134"/>
        <end position="144"/>
    </location>
</feature>
<reference evidence="2" key="1">
    <citation type="submission" date="2013-04" db="EMBL/GenBank/DDBJ databases">
        <authorList>
            <person name="Qu J."/>
            <person name="Murali S.C."/>
            <person name="Bandaranaike D."/>
            <person name="Bellair M."/>
            <person name="Blankenburg K."/>
            <person name="Chao H."/>
            <person name="Dinh H."/>
            <person name="Doddapaneni H."/>
            <person name="Downs B."/>
            <person name="Dugan-Rocha S."/>
            <person name="Elkadiri S."/>
            <person name="Gnanaolivu R.D."/>
            <person name="Hernandez B."/>
            <person name="Javaid M."/>
            <person name="Jayaseelan J.C."/>
            <person name="Lee S."/>
            <person name="Li M."/>
            <person name="Ming W."/>
            <person name="Munidasa M."/>
            <person name="Muniz J."/>
            <person name="Nguyen L."/>
            <person name="Ongeri F."/>
            <person name="Osuji N."/>
            <person name="Pu L.-L."/>
            <person name="Puazo M."/>
            <person name="Qu C."/>
            <person name="Quiroz J."/>
            <person name="Raj R."/>
            <person name="Weissenberger G."/>
            <person name="Xin Y."/>
            <person name="Zou X."/>
            <person name="Han Y."/>
            <person name="Richards S."/>
            <person name="Worley K."/>
            <person name="Muzny D."/>
            <person name="Gibbs R."/>
        </authorList>
    </citation>
    <scope>NUCLEOTIDE SEQUENCE</scope>
    <source>
        <strain evidence="2">Sampled in the wild</strain>
    </source>
</reference>
<dbReference type="OrthoDB" id="6754464at2759"/>
<sequence length="192" mass="21984">MMFGLTLSDVRKLAFEVAERNGLPHNFNVEKGMAGKKWLYAFMKRHPKLSCRQPEATSMARAKGFNKQKVYAFFDLLETFRLMKVPNQEISPIPKVKARVASTRAPRHGQGALKRFKEEDEEASNTASFLESNGKCDENEKEKSPSANVFLLDDGEKKKKLQAVVGMRRETEVLVELTSQRWTKECGRRERS</sequence>
<gene>
    <name evidence="2" type="ORF">J437_LFUL014023</name>
</gene>
<evidence type="ECO:0000313" key="2">
    <source>
        <dbReference type="EMBL" id="KAG8235680.1"/>
    </source>
</evidence>
<accession>A0A8K0KL92</accession>
<proteinExistence type="predicted"/>
<evidence type="ECO:0000256" key="1">
    <source>
        <dbReference type="SAM" id="MobiDB-lite"/>
    </source>
</evidence>
<protein>
    <recommendedName>
        <fullName evidence="4">HTH CENPB-type domain-containing protein</fullName>
    </recommendedName>
</protein>
<comment type="caution">
    <text evidence="2">The sequence shown here is derived from an EMBL/GenBank/DDBJ whole genome shotgun (WGS) entry which is preliminary data.</text>
</comment>
<evidence type="ECO:0008006" key="4">
    <source>
        <dbReference type="Google" id="ProtNLM"/>
    </source>
</evidence>
<keyword evidence="3" id="KW-1185">Reference proteome</keyword>